<organism evidence="2 3">
    <name type="scientific">Petrolisthes cinctipes</name>
    <name type="common">Flat porcelain crab</name>
    <dbReference type="NCBI Taxonomy" id="88211"/>
    <lineage>
        <taxon>Eukaryota</taxon>
        <taxon>Metazoa</taxon>
        <taxon>Ecdysozoa</taxon>
        <taxon>Arthropoda</taxon>
        <taxon>Crustacea</taxon>
        <taxon>Multicrustacea</taxon>
        <taxon>Malacostraca</taxon>
        <taxon>Eumalacostraca</taxon>
        <taxon>Eucarida</taxon>
        <taxon>Decapoda</taxon>
        <taxon>Pleocyemata</taxon>
        <taxon>Anomura</taxon>
        <taxon>Galatheoidea</taxon>
        <taxon>Porcellanidae</taxon>
        <taxon>Petrolisthes</taxon>
    </lineage>
</organism>
<dbReference type="AlphaFoldDB" id="A0AAE1L615"/>
<feature type="region of interest" description="Disordered" evidence="1">
    <location>
        <begin position="51"/>
        <end position="81"/>
    </location>
</feature>
<protein>
    <submittedName>
        <fullName evidence="2">Uncharacterized protein</fullName>
    </submittedName>
</protein>
<evidence type="ECO:0000313" key="2">
    <source>
        <dbReference type="EMBL" id="KAK3894925.1"/>
    </source>
</evidence>
<keyword evidence="3" id="KW-1185">Reference proteome</keyword>
<evidence type="ECO:0000256" key="1">
    <source>
        <dbReference type="SAM" id="MobiDB-lite"/>
    </source>
</evidence>
<comment type="caution">
    <text evidence="2">The sequence shown here is derived from an EMBL/GenBank/DDBJ whole genome shotgun (WGS) entry which is preliminary data.</text>
</comment>
<feature type="region of interest" description="Disordered" evidence="1">
    <location>
        <begin position="1"/>
        <end position="39"/>
    </location>
</feature>
<dbReference type="EMBL" id="JAWQEG010000080">
    <property type="protein sequence ID" value="KAK3894925.1"/>
    <property type="molecule type" value="Genomic_DNA"/>
</dbReference>
<dbReference type="Proteomes" id="UP001286313">
    <property type="component" value="Unassembled WGS sequence"/>
</dbReference>
<proteinExistence type="predicted"/>
<sequence>MPKMTNSAKKCAKRALLQEEVTAPPPASFTSEPQGEEEPQYVTLQAMEVVNPEDFVPPPPPPPSDTVPEQEADTASSPTRK</sequence>
<gene>
    <name evidence="2" type="ORF">Pcinc_001336</name>
</gene>
<feature type="compositionally biased region" description="Pro residues" evidence="1">
    <location>
        <begin position="55"/>
        <end position="65"/>
    </location>
</feature>
<accession>A0AAE1L615</accession>
<reference evidence="2" key="1">
    <citation type="submission" date="2023-10" db="EMBL/GenBank/DDBJ databases">
        <title>Genome assemblies of two species of porcelain crab, Petrolisthes cinctipes and Petrolisthes manimaculis (Anomura: Porcellanidae).</title>
        <authorList>
            <person name="Angst P."/>
        </authorList>
    </citation>
    <scope>NUCLEOTIDE SEQUENCE</scope>
    <source>
        <strain evidence="2">PB745_01</strain>
        <tissue evidence="2">Gill</tissue>
    </source>
</reference>
<evidence type="ECO:0000313" key="3">
    <source>
        <dbReference type="Proteomes" id="UP001286313"/>
    </source>
</evidence>
<name>A0AAE1L615_PETCI</name>